<evidence type="ECO:0000256" key="3">
    <source>
        <dbReference type="ARBA" id="ARBA00022801"/>
    </source>
</evidence>
<sequence length="202" mass="23107">MTSKRGVILSKRTSYPYTPLEIKVDVTAESTAEEHNITVDNPSTISKEEENMDPISSEERKNYPFEGLNNSDEASKKLTKLINDYSEWIADGLLKHHDRRYCQQQPKVFRNKKRLINIIKGFSIPAGLPLHSINEVYIPIDCGDEFHSVLAIVVLKKRCIQVYDSISRRRRSGPSSEIQNLAKILPTYLDMSGFLDQKVHTD</sequence>
<reference evidence="6 7" key="2">
    <citation type="journal article" date="2017" name="Genome Biol.">
        <title>New reference genome sequences of hot pepper reveal the massive evolution of plant disease-resistance genes by retroduplication.</title>
        <authorList>
            <person name="Kim S."/>
            <person name="Park J."/>
            <person name="Yeom S.I."/>
            <person name="Kim Y.M."/>
            <person name="Seo E."/>
            <person name="Kim K.T."/>
            <person name="Kim M.S."/>
            <person name="Lee J.M."/>
            <person name="Cheong K."/>
            <person name="Shin H.S."/>
            <person name="Kim S.B."/>
            <person name="Han K."/>
            <person name="Lee J."/>
            <person name="Park M."/>
            <person name="Lee H.A."/>
            <person name="Lee H.Y."/>
            <person name="Lee Y."/>
            <person name="Oh S."/>
            <person name="Lee J.H."/>
            <person name="Choi E."/>
            <person name="Choi E."/>
            <person name="Lee S.E."/>
            <person name="Jeon J."/>
            <person name="Kim H."/>
            <person name="Choi G."/>
            <person name="Song H."/>
            <person name="Lee J."/>
            <person name="Lee S.C."/>
            <person name="Kwon J.K."/>
            <person name="Lee H.Y."/>
            <person name="Koo N."/>
            <person name="Hong Y."/>
            <person name="Kim R.W."/>
            <person name="Kang W.H."/>
            <person name="Huh J.H."/>
            <person name="Kang B.C."/>
            <person name="Yang T.J."/>
            <person name="Lee Y.H."/>
            <person name="Bennetzen J.L."/>
            <person name="Choi D."/>
        </authorList>
    </citation>
    <scope>NUCLEOTIDE SEQUENCE [LARGE SCALE GENOMIC DNA]</scope>
    <source>
        <strain evidence="7">cv. CM334</strain>
    </source>
</reference>
<dbReference type="Pfam" id="PF02902">
    <property type="entry name" value="Peptidase_C48"/>
    <property type="match status" value="1"/>
</dbReference>
<evidence type="ECO:0000259" key="5">
    <source>
        <dbReference type="Pfam" id="PF02902"/>
    </source>
</evidence>
<feature type="domain" description="Ubiquitin-like protease family profile" evidence="5">
    <location>
        <begin position="108"/>
        <end position="188"/>
    </location>
</feature>
<keyword evidence="7" id="KW-1185">Reference proteome</keyword>
<evidence type="ECO:0000313" key="6">
    <source>
        <dbReference type="EMBL" id="PHT79093.1"/>
    </source>
</evidence>
<dbReference type="InterPro" id="IPR003653">
    <property type="entry name" value="Peptidase_C48_C"/>
</dbReference>
<evidence type="ECO:0000256" key="1">
    <source>
        <dbReference type="ARBA" id="ARBA00005234"/>
    </source>
</evidence>
<dbReference type="InterPro" id="IPR038765">
    <property type="entry name" value="Papain-like_cys_pep_sf"/>
</dbReference>
<dbReference type="GO" id="GO:0006508">
    <property type="term" value="P:proteolysis"/>
    <property type="evidence" value="ECO:0007669"/>
    <property type="project" value="UniProtKB-KW"/>
</dbReference>
<comment type="caution">
    <text evidence="6">The sequence shown here is derived from an EMBL/GenBank/DDBJ whole genome shotgun (WGS) entry which is preliminary data.</text>
</comment>
<dbReference type="PANTHER" id="PTHR31470:SF46">
    <property type="entry name" value="ULP1 PROTEASE FAMILY, C-TERMINAL CATALYTIC DOMAIN CONTAINING PROTEIN"/>
    <property type="match status" value="1"/>
</dbReference>
<dbReference type="AlphaFoldDB" id="A0A2G2ZAR0"/>
<protein>
    <recommendedName>
        <fullName evidence="5">Ubiquitin-like protease family profile domain-containing protein</fullName>
    </recommendedName>
</protein>
<evidence type="ECO:0000313" key="7">
    <source>
        <dbReference type="Proteomes" id="UP000222542"/>
    </source>
</evidence>
<keyword evidence="3" id="KW-0378">Hydrolase</keyword>
<dbReference type="EMBL" id="AYRZ02000006">
    <property type="protein sequence ID" value="PHT79093.1"/>
    <property type="molecule type" value="Genomic_DNA"/>
</dbReference>
<dbReference type="Gramene" id="PHT79093">
    <property type="protein sequence ID" value="PHT79093"/>
    <property type="gene ID" value="T459_17145"/>
</dbReference>
<dbReference type="GO" id="GO:0008234">
    <property type="term" value="F:cysteine-type peptidase activity"/>
    <property type="evidence" value="ECO:0007669"/>
    <property type="project" value="InterPro"/>
</dbReference>
<evidence type="ECO:0000256" key="4">
    <source>
        <dbReference type="SAM" id="MobiDB-lite"/>
    </source>
</evidence>
<accession>A0A2G2ZAR0</accession>
<keyword evidence="2" id="KW-0645">Protease</keyword>
<dbReference type="Gene3D" id="3.40.395.10">
    <property type="entry name" value="Adenoviral Proteinase, Chain A"/>
    <property type="match status" value="1"/>
</dbReference>
<name>A0A2G2ZAR0_CAPAN</name>
<feature type="region of interest" description="Disordered" evidence="4">
    <location>
        <begin position="46"/>
        <end position="68"/>
    </location>
</feature>
<dbReference type="Proteomes" id="UP000222542">
    <property type="component" value="Unassembled WGS sequence"/>
</dbReference>
<dbReference type="PANTHER" id="PTHR31470">
    <property type="entry name" value="CYSTEINE PROTEINASES SUPERFAMILY PROTEIN-RELATED-RELATED"/>
    <property type="match status" value="1"/>
</dbReference>
<gene>
    <name evidence="6" type="ORF">T459_17145</name>
</gene>
<evidence type="ECO:0000256" key="2">
    <source>
        <dbReference type="ARBA" id="ARBA00022670"/>
    </source>
</evidence>
<proteinExistence type="inferred from homology"/>
<organism evidence="6 7">
    <name type="scientific">Capsicum annuum</name>
    <name type="common">Capsicum pepper</name>
    <dbReference type="NCBI Taxonomy" id="4072"/>
    <lineage>
        <taxon>Eukaryota</taxon>
        <taxon>Viridiplantae</taxon>
        <taxon>Streptophyta</taxon>
        <taxon>Embryophyta</taxon>
        <taxon>Tracheophyta</taxon>
        <taxon>Spermatophyta</taxon>
        <taxon>Magnoliopsida</taxon>
        <taxon>eudicotyledons</taxon>
        <taxon>Gunneridae</taxon>
        <taxon>Pentapetalae</taxon>
        <taxon>asterids</taxon>
        <taxon>lamiids</taxon>
        <taxon>Solanales</taxon>
        <taxon>Solanaceae</taxon>
        <taxon>Solanoideae</taxon>
        <taxon>Capsiceae</taxon>
        <taxon>Capsicum</taxon>
    </lineage>
</organism>
<reference evidence="6 7" key="1">
    <citation type="journal article" date="2014" name="Nat. Genet.">
        <title>Genome sequence of the hot pepper provides insights into the evolution of pungency in Capsicum species.</title>
        <authorList>
            <person name="Kim S."/>
            <person name="Park M."/>
            <person name="Yeom S.I."/>
            <person name="Kim Y.M."/>
            <person name="Lee J.M."/>
            <person name="Lee H.A."/>
            <person name="Seo E."/>
            <person name="Choi J."/>
            <person name="Cheong K."/>
            <person name="Kim K.T."/>
            <person name="Jung K."/>
            <person name="Lee G.W."/>
            <person name="Oh S.K."/>
            <person name="Bae C."/>
            <person name="Kim S.B."/>
            <person name="Lee H.Y."/>
            <person name="Kim S.Y."/>
            <person name="Kim M.S."/>
            <person name="Kang B.C."/>
            <person name="Jo Y.D."/>
            <person name="Yang H.B."/>
            <person name="Jeong H.J."/>
            <person name="Kang W.H."/>
            <person name="Kwon J.K."/>
            <person name="Shin C."/>
            <person name="Lim J.Y."/>
            <person name="Park J.H."/>
            <person name="Huh J.H."/>
            <person name="Kim J.S."/>
            <person name="Kim B.D."/>
            <person name="Cohen O."/>
            <person name="Paran I."/>
            <person name="Suh M.C."/>
            <person name="Lee S.B."/>
            <person name="Kim Y.K."/>
            <person name="Shin Y."/>
            <person name="Noh S.J."/>
            <person name="Park J."/>
            <person name="Seo Y.S."/>
            <person name="Kwon S.Y."/>
            <person name="Kim H.A."/>
            <person name="Park J.M."/>
            <person name="Kim H.J."/>
            <person name="Choi S.B."/>
            <person name="Bosland P.W."/>
            <person name="Reeves G."/>
            <person name="Jo S.H."/>
            <person name="Lee B.W."/>
            <person name="Cho H.T."/>
            <person name="Choi H.S."/>
            <person name="Lee M.S."/>
            <person name="Yu Y."/>
            <person name="Do Choi Y."/>
            <person name="Park B.S."/>
            <person name="van Deynze A."/>
            <person name="Ashrafi H."/>
            <person name="Hill T."/>
            <person name="Kim W.T."/>
            <person name="Pai H.S."/>
            <person name="Ahn H.K."/>
            <person name="Yeam I."/>
            <person name="Giovannoni J.J."/>
            <person name="Rose J.K."/>
            <person name="Sorensen I."/>
            <person name="Lee S.J."/>
            <person name="Kim R.W."/>
            <person name="Choi I.Y."/>
            <person name="Choi B.S."/>
            <person name="Lim J.S."/>
            <person name="Lee Y.H."/>
            <person name="Choi D."/>
        </authorList>
    </citation>
    <scope>NUCLEOTIDE SEQUENCE [LARGE SCALE GENOMIC DNA]</scope>
    <source>
        <strain evidence="7">cv. CM334</strain>
    </source>
</reference>
<dbReference type="SUPFAM" id="SSF54001">
    <property type="entry name" value="Cysteine proteinases"/>
    <property type="match status" value="1"/>
</dbReference>
<comment type="similarity">
    <text evidence="1">Belongs to the peptidase C48 family.</text>
</comment>